<dbReference type="PANTHER" id="PTHR45909:SF1">
    <property type="entry name" value="ADP-RIBOSYLATION FACTOR-RELATED PROTEIN 1"/>
    <property type="match status" value="1"/>
</dbReference>
<accession>A0ABQ8XPI4</accession>
<evidence type="ECO:0000256" key="11">
    <source>
        <dbReference type="SAM" id="Phobius"/>
    </source>
</evidence>
<keyword evidence="6" id="KW-0256">Endoplasmic reticulum</keyword>
<organism evidence="12 13">
    <name type="scientific">Anaeramoeba flamelloides</name>
    <dbReference type="NCBI Taxonomy" id="1746091"/>
    <lineage>
        <taxon>Eukaryota</taxon>
        <taxon>Metamonada</taxon>
        <taxon>Anaeramoebidae</taxon>
        <taxon>Anaeramoeba</taxon>
    </lineage>
</organism>
<evidence type="ECO:0000256" key="4">
    <source>
        <dbReference type="ARBA" id="ARBA00022692"/>
    </source>
</evidence>
<evidence type="ECO:0000313" key="12">
    <source>
        <dbReference type="EMBL" id="KAJ6234501.1"/>
    </source>
</evidence>
<dbReference type="InterPro" id="IPR027417">
    <property type="entry name" value="P-loop_NTPase"/>
</dbReference>
<dbReference type="Gene3D" id="3.40.50.300">
    <property type="entry name" value="P-loop containing nucleotide triphosphate hydrolases"/>
    <property type="match status" value="1"/>
</dbReference>
<evidence type="ECO:0000256" key="7">
    <source>
        <dbReference type="ARBA" id="ARBA00022989"/>
    </source>
</evidence>
<gene>
    <name evidence="12" type="ORF">M0813_29492</name>
</gene>
<dbReference type="EMBL" id="JAOAOG010000270">
    <property type="protein sequence ID" value="KAJ6234501.1"/>
    <property type="molecule type" value="Genomic_DNA"/>
</dbReference>
<keyword evidence="8" id="KW-0342">GTP-binding</keyword>
<evidence type="ECO:0000256" key="2">
    <source>
        <dbReference type="ARBA" id="ARBA00005619"/>
    </source>
</evidence>
<comment type="similarity">
    <text evidence="2">Belongs to the SRP receptor beta subunit family.</text>
</comment>
<reference evidence="12" key="1">
    <citation type="submission" date="2022-08" db="EMBL/GenBank/DDBJ databases">
        <title>Novel sulfate-reducing endosymbionts in the free-living metamonad Anaeramoeba.</title>
        <authorList>
            <person name="Jerlstrom-Hultqvist J."/>
            <person name="Cepicka I."/>
            <person name="Gallot-Lavallee L."/>
            <person name="Salas-Leiva D."/>
            <person name="Curtis B.A."/>
            <person name="Zahonova K."/>
            <person name="Pipaliya S."/>
            <person name="Dacks J."/>
            <person name="Roger A.J."/>
        </authorList>
    </citation>
    <scope>NUCLEOTIDE SEQUENCE</scope>
    <source>
        <strain evidence="12">Schooner1</strain>
    </source>
</reference>
<proteinExistence type="inferred from homology"/>
<keyword evidence="7 11" id="KW-1133">Transmembrane helix</keyword>
<protein>
    <recommendedName>
        <fullName evidence="3">Signal recognition particle receptor subunit beta</fullName>
    </recommendedName>
</protein>
<comment type="subcellular location">
    <subcellularLocation>
        <location evidence="1">Endoplasmic reticulum membrane</location>
        <topology evidence="1">Single-pass membrane protein</topology>
    </subcellularLocation>
</comment>
<dbReference type="PANTHER" id="PTHR45909">
    <property type="entry name" value="ADP-RIBOSYLATION FACTOR-RELATED PROTEIN 1"/>
    <property type="match status" value="1"/>
</dbReference>
<evidence type="ECO:0000256" key="9">
    <source>
        <dbReference type="ARBA" id="ARBA00023136"/>
    </source>
</evidence>
<dbReference type="InterPro" id="IPR024156">
    <property type="entry name" value="Small_GTPase_ARF"/>
</dbReference>
<evidence type="ECO:0000256" key="1">
    <source>
        <dbReference type="ARBA" id="ARBA00004389"/>
    </source>
</evidence>
<keyword evidence="4 11" id="KW-0812">Transmembrane</keyword>
<evidence type="ECO:0000256" key="5">
    <source>
        <dbReference type="ARBA" id="ARBA00022741"/>
    </source>
</evidence>
<dbReference type="SUPFAM" id="SSF52540">
    <property type="entry name" value="P-loop containing nucleoside triphosphate hydrolases"/>
    <property type="match status" value="1"/>
</dbReference>
<evidence type="ECO:0000256" key="6">
    <source>
        <dbReference type="ARBA" id="ARBA00022824"/>
    </source>
</evidence>
<dbReference type="NCBIfam" id="TIGR00231">
    <property type="entry name" value="small_GTP"/>
    <property type="match status" value="1"/>
</dbReference>
<dbReference type="InterPro" id="IPR019009">
    <property type="entry name" value="SRP_receptor_beta_su"/>
</dbReference>
<feature type="transmembrane region" description="Helical" evidence="11">
    <location>
        <begin position="20"/>
        <end position="41"/>
    </location>
</feature>
<comment type="caution">
    <text evidence="12">The sequence shown here is derived from an EMBL/GenBank/DDBJ whole genome shotgun (WGS) entry which is preliminary data.</text>
</comment>
<dbReference type="Pfam" id="PF09439">
    <property type="entry name" value="SRPRB"/>
    <property type="match status" value="1"/>
</dbReference>
<dbReference type="Proteomes" id="UP001150062">
    <property type="component" value="Unassembled WGS sequence"/>
</dbReference>
<evidence type="ECO:0000256" key="8">
    <source>
        <dbReference type="ARBA" id="ARBA00023134"/>
    </source>
</evidence>
<dbReference type="InterPro" id="IPR005225">
    <property type="entry name" value="Small_GTP-bd"/>
</dbReference>
<keyword evidence="10 12" id="KW-0675">Receptor</keyword>
<evidence type="ECO:0000313" key="13">
    <source>
        <dbReference type="Proteomes" id="UP001150062"/>
    </source>
</evidence>
<keyword evidence="5" id="KW-0547">Nucleotide-binding</keyword>
<sequence>MMSTKETLESILSFLPFSLWTNVSILFAGLLVVCLLIYLIIKLFGRMKKSGEPSILIVGSMNTGKSCLFYQLNEGEFVETQRSMREQEATFAIHEKYVKEKDPKAQAKKYHFIDWPGSPSLRLRLSDFYPVTEKIVFVVDGTELDDDTFELFYKLLSAQKLKEKQTPFLVVLNKSDLVDSPDVKPMKKLFNRELAQLNKTYGSTSYTKEQEDETENAITQLLDESEEFLLEKLQNPITFVKSSIKNGQIDDIIDFITN</sequence>
<evidence type="ECO:0000256" key="3">
    <source>
        <dbReference type="ARBA" id="ARBA00020256"/>
    </source>
</evidence>
<keyword evidence="13" id="KW-1185">Reference proteome</keyword>
<keyword evidence="9 11" id="KW-0472">Membrane</keyword>
<name>A0ABQ8XPI4_9EUKA</name>
<evidence type="ECO:0000256" key="10">
    <source>
        <dbReference type="ARBA" id="ARBA00023170"/>
    </source>
</evidence>